<feature type="transmembrane region" description="Helical" evidence="1">
    <location>
        <begin position="12"/>
        <end position="33"/>
    </location>
</feature>
<evidence type="ECO:0000313" key="3">
    <source>
        <dbReference type="Proteomes" id="UP000243589"/>
    </source>
</evidence>
<keyword evidence="1" id="KW-0472">Membrane</keyword>
<gene>
    <name evidence="2" type="ORF">Bravens_00231</name>
</gene>
<dbReference type="EMBL" id="LQQC01000002">
    <property type="protein sequence ID" value="KXZ59759.1"/>
    <property type="molecule type" value="Genomic_DNA"/>
</dbReference>
<keyword evidence="1" id="KW-0812">Transmembrane</keyword>
<sequence length="82" mass="9014">MNTKGTAVNFHRIALSVSRLTSGLVWFCMYTGIPVNRYRDLGNYLGYIGVTFFPALGATDTSTAARSMRPGWSMLLSLTKCS</sequence>
<name>A0A150HCC6_9MICO</name>
<dbReference type="Proteomes" id="UP000243589">
    <property type="component" value="Unassembled WGS sequence"/>
</dbReference>
<proteinExistence type="predicted"/>
<evidence type="ECO:0000256" key="1">
    <source>
        <dbReference type="SAM" id="Phobius"/>
    </source>
</evidence>
<evidence type="ECO:0000313" key="2">
    <source>
        <dbReference type="EMBL" id="KXZ59759.1"/>
    </source>
</evidence>
<keyword evidence="1" id="KW-1133">Transmembrane helix</keyword>
<accession>A0A150HCC6</accession>
<dbReference type="PATRIC" id="fig|479117.4.peg.228"/>
<protein>
    <submittedName>
        <fullName evidence="2">Uncharacterized protein</fullName>
    </submittedName>
</protein>
<reference evidence="2 3" key="1">
    <citation type="submission" date="2016-01" db="EMBL/GenBank/DDBJ databases">
        <title>Use of Whole Genome Sequencing to ascertain that Brevibacterium massiliense (Roux, Raoult 2009) is a later heterotypic synonym of Brevibacterium ravenspurgense (Mages 2008).</title>
        <authorList>
            <person name="Bernier A.-M."/>
            <person name="Burdz T."/>
            <person name="Huynh C."/>
            <person name="Pachecho A.L."/>
            <person name="Wiebe D."/>
            <person name="Bonner C."/>
            <person name="Bernard K."/>
        </authorList>
    </citation>
    <scope>NUCLEOTIDE SEQUENCE [LARGE SCALE GENOMIC DNA]</scope>
    <source>
        <strain evidence="2 3">CCUG56047</strain>
    </source>
</reference>
<comment type="caution">
    <text evidence="2">The sequence shown here is derived from an EMBL/GenBank/DDBJ whole genome shotgun (WGS) entry which is preliminary data.</text>
</comment>
<dbReference type="AlphaFoldDB" id="A0A150HCC6"/>
<keyword evidence="3" id="KW-1185">Reference proteome</keyword>
<organism evidence="2 3">
    <name type="scientific">Brevibacterium ravenspurgense</name>
    <dbReference type="NCBI Taxonomy" id="479117"/>
    <lineage>
        <taxon>Bacteria</taxon>
        <taxon>Bacillati</taxon>
        <taxon>Actinomycetota</taxon>
        <taxon>Actinomycetes</taxon>
        <taxon>Micrococcales</taxon>
        <taxon>Brevibacteriaceae</taxon>
        <taxon>Brevibacterium</taxon>
    </lineage>
</organism>